<dbReference type="GO" id="GO:0003954">
    <property type="term" value="F:NADH dehydrogenase activity"/>
    <property type="evidence" value="ECO:0007669"/>
    <property type="project" value="TreeGrafter"/>
</dbReference>
<protein>
    <submittedName>
        <fullName evidence="7">NAD(P)H-quinone oxidoreductase subunit I</fullName>
        <ecNumber evidence="7">1.6.5.-</ecNumber>
    </submittedName>
</protein>
<dbReference type="InterPro" id="IPR017900">
    <property type="entry name" value="4Fe4S_Fe_S_CS"/>
</dbReference>
<dbReference type="GO" id="GO:0016020">
    <property type="term" value="C:membrane"/>
    <property type="evidence" value="ECO:0007669"/>
    <property type="project" value="InterPro"/>
</dbReference>
<keyword evidence="7" id="KW-0560">Oxidoreductase</keyword>
<organism evidence="7">
    <name type="scientific">candidate division TA06 bacterium ADurb.Bin131</name>
    <dbReference type="NCBI Taxonomy" id="1852827"/>
    <lineage>
        <taxon>Bacteria</taxon>
        <taxon>Bacteria division TA06</taxon>
    </lineage>
</organism>
<keyword evidence="2" id="KW-0479">Metal-binding</keyword>
<dbReference type="Gene3D" id="3.30.70.3270">
    <property type="match status" value="1"/>
</dbReference>
<dbReference type="EMBL" id="MWDQ01000146">
    <property type="protein sequence ID" value="OQB71969.1"/>
    <property type="molecule type" value="Genomic_DNA"/>
</dbReference>
<evidence type="ECO:0000256" key="1">
    <source>
        <dbReference type="ARBA" id="ARBA00022485"/>
    </source>
</evidence>
<evidence type="ECO:0000256" key="5">
    <source>
        <dbReference type="ARBA" id="ARBA00023014"/>
    </source>
</evidence>
<dbReference type="Pfam" id="PF12838">
    <property type="entry name" value="Fer4_7"/>
    <property type="match status" value="1"/>
</dbReference>
<dbReference type="PROSITE" id="PS51379">
    <property type="entry name" value="4FE4S_FER_2"/>
    <property type="match status" value="1"/>
</dbReference>
<dbReference type="GO" id="GO:0046872">
    <property type="term" value="F:metal ion binding"/>
    <property type="evidence" value="ECO:0007669"/>
    <property type="project" value="UniProtKB-KW"/>
</dbReference>
<dbReference type="AlphaFoldDB" id="A0A1V6C4Y5"/>
<evidence type="ECO:0000256" key="3">
    <source>
        <dbReference type="ARBA" id="ARBA00022737"/>
    </source>
</evidence>
<evidence type="ECO:0000256" key="4">
    <source>
        <dbReference type="ARBA" id="ARBA00023004"/>
    </source>
</evidence>
<dbReference type="PANTHER" id="PTHR10849:SF35">
    <property type="entry name" value="FORMATE HYDROGENLYASE SUBUNIT 6-RELATED"/>
    <property type="match status" value="1"/>
</dbReference>
<accession>A0A1V6C4Y5</accession>
<dbReference type="GO" id="GO:0051539">
    <property type="term" value="F:4 iron, 4 sulfur cluster binding"/>
    <property type="evidence" value="ECO:0007669"/>
    <property type="project" value="UniProtKB-KW"/>
</dbReference>
<name>A0A1V6C4Y5_UNCT6</name>
<sequence>MRKPKIRELREAIKSMISKPYTTKFPYEEHIPFEKFRGKPVFNPEKCVGCGACSIVCPAGAIQLEDRVDEKNFMGTRKLTHYSGICIFCGQCEANCIADNQGIKLSKEFDLAYFHQGQDSHFVEQELLICRSCGRIIGAKKHLIWAIKKIGHLSFAQGILLNINQELLTVYSGISERKIEKPFRYTDIFKVICPQCRRETLILDEKIKP</sequence>
<dbReference type="PROSITE" id="PS00198">
    <property type="entry name" value="4FE4S_FER_1"/>
    <property type="match status" value="1"/>
</dbReference>
<dbReference type="Proteomes" id="UP000485562">
    <property type="component" value="Unassembled WGS sequence"/>
</dbReference>
<keyword evidence="3" id="KW-0677">Repeat</keyword>
<evidence type="ECO:0000313" key="7">
    <source>
        <dbReference type="EMBL" id="OQB71969.1"/>
    </source>
</evidence>
<gene>
    <name evidence="7" type="primary">ndhI_2</name>
    <name evidence="7" type="ORF">BWX89_01529</name>
</gene>
<dbReference type="InterPro" id="IPR010226">
    <property type="entry name" value="NADH_quinone_OxRdtase_chainI"/>
</dbReference>
<dbReference type="SUPFAM" id="SSF54862">
    <property type="entry name" value="4Fe-4S ferredoxins"/>
    <property type="match status" value="1"/>
</dbReference>
<keyword evidence="1" id="KW-0004">4Fe-4S</keyword>
<dbReference type="EC" id="1.6.5.-" evidence="7"/>
<dbReference type="GO" id="GO:0009060">
    <property type="term" value="P:aerobic respiration"/>
    <property type="evidence" value="ECO:0007669"/>
    <property type="project" value="TreeGrafter"/>
</dbReference>
<proteinExistence type="predicted"/>
<dbReference type="InterPro" id="IPR017896">
    <property type="entry name" value="4Fe4S_Fe-S-bd"/>
</dbReference>
<keyword evidence="4" id="KW-0408">Iron</keyword>
<comment type="caution">
    <text evidence="7">The sequence shown here is derived from an EMBL/GenBank/DDBJ whole genome shotgun (WGS) entry which is preliminary data.</text>
</comment>
<feature type="domain" description="4Fe-4S ferredoxin-type" evidence="6">
    <location>
        <begin position="38"/>
        <end position="67"/>
    </location>
</feature>
<evidence type="ECO:0000256" key="2">
    <source>
        <dbReference type="ARBA" id="ARBA00022723"/>
    </source>
</evidence>
<evidence type="ECO:0000259" key="6">
    <source>
        <dbReference type="PROSITE" id="PS51379"/>
    </source>
</evidence>
<dbReference type="PANTHER" id="PTHR10849">
    <property type="entry name" value="NADH DEHYDROGENASE UBIQUINONE IRON-SULFUR PROTEIN 8, MITOCHONDRIAL"/>
    <property type="match status" value="1"/>
</dbReference>
<reference evidence="7" key="1">
    <citation type="submission" date="2017-02" db="EMBL/GenBank/DDBJ databases">
        <title>Delving into the versatile metabolic prowess of the omnipresent phylum Bacteroidetes.</title>
        <authorList>
            <person name="Nobu M.K."/>
            <person name="Mei R."/>
            <person name="Narihiro T."/>
            <person name="Kuroda K."/>
            <person name="Liu W.-T."/>
        </authorList>
    </citation>
    <scope>NUCLEOTIDE SEQUENCE</scope>
    <source>
        <strain evidence="7">ADurb.Bin131</strain>
    </source>
</reference>
<keyword evidence="5" id="KW-0411">Iron-sulfur</keyword>